<name>A0AAN8LKI9_9TELE</name>
<reference evidence="1 2" key="1">
    <citation type="submission" date="2021-04" db="EMBL/GenBank/DDBJ databases">
        <authorList>
            <person name="De Guttry C."/>
            <person name="Zahm M."/>
            <person name="Klopp C."/>
            <person name="Cabau C."/>
            <person name="Louis A."/>
            <person name="Berthelot C."/>
            <person name="Parey E."/>
            <person name="Roest Crollius H."/>
            <person name="Montfort J."/>
            <person name="Robinson-Rechavi M."/>
            <person name="Bucao C."/>
            <person name="Bouchez O."/>
            <person name="Gislard M."/>
            <person name="Lluch J."/>
            <person name="Milhes M."/>
            <person name="Lampietro C."/>
            <person name="Lopez Roques C."/>
            <person name="Donnadieu C."/>
            <person name="Braasch I."/>
            <person name="Desvignes T."/>
            <person name="Postlethwait J."/>
            <person name="Bobe J."/>
            <person name="Wedekind C."/>
            <person name="Guiguen Y."/>
        </authorList>
    </citation>
    <scope>NUCLEOTIDE SEQUENCE [LARGE SCALE GENOMIC DNA]</scope>
    <source>
        <strain evidence="1">Cs_M1</strain>
        <tissue evidence="1">Blood</tissue>
    </source>
</reference>
<sequence length="89" mass="9900">MTFLDKATASLKESEEVLLQCTQGAQHDNEKSAECRRGMKTAAQDISEQLSGGLSELLELSSLVSRQMVRIQQALEEEELCLTKECPKQ</sequence>
<dbReference type="EMBL" id="JAGTTL010000013">
    <property type="protein sequence ID" value="KAK6314203.1"/>
    <property type="molecule type" value="Genomic_DNA"/>
</dbReference>
<accession>A0AAN8LKI9</accession>
<dbReference type="AlphaFoldDB" id="A0AAN8LKI9"/>
<organism evidence="1 2">
    <name type="scientific">Coregonus suidteri</name>
    <dbReference type="NCBI Taxonomy" id="861788"/>
    <lineage>
        <taxon>Eukaryota</taxon>
        <taxon>Metazoa</taxon>
        <taxon>Chordata</taxon>
        <taxon>Craniata</taxon>
        <taxon>Vertebrata</taxon>
        <taxon>Euteleostomi</taxon>
        <taxon>Actinopterygii</taxon>
        <taxon>Neopterygii</taxon>
        <taxon>Teleostei</taxon>
        <taxon>Protacanthopterygii</taxon>
        <taxon>Salmoniformes</taxon>
        <taxon>Salmonidae</taxon>
        <taxon>Coregoninae</taxon>
        <taxon>Coregonus</taxon>
    </lineage>
</organism>
<gene>
    <name evidence="1" type="ORF">J4Q44_G00156620</name>
</gene>
<evidence type="ECO:0000313" key="2">
    <source>
        <dbReference type="Proteomes" id="UP001356427"/>
    </source>
</evidence>
<protein>
    <submittedName>
        <fullName evidence="1">Uncharacterized protein</fullName>
    </submittedName>
</protein>
<evidence type="ECO:0000313" key="1">
    <source>
        <dbReference type="EMBL" id="KAK6314203.1"/>
    </source>
</evidence>
<proteinExistence type="predicted"/>
<keyword evidence="2" id="KW-1185">Reference proteome</keyword>
<dbReference type="Proteomes" id="UP001356427">
    <property type="component" value="Unassembled WGS sequence"/>
</dbReference>
<comment type="caution">
    <text evidence="1">The sequence shown here is derived from an EMBL/GenBank/DDBJ whole genome shotgun (WGS) entry which is preliminary data.</text>
</comment>